<reference evidence="1 2" key="1">
    <citation type="submission" date="2019-04" db="EMBL/GenBank/DDBJ databases">
        <title>An improved genome assembly and genetic linkage map for asparagus bean, Vigna unguiculata ssp. sesquipedialis.</title>
        <authorList>
            <person name="Xia Q."/>
            <person name="Zhang R."/>
            <person name="Dong Y."/>
        </authorList>
    </citation>
    <scope>NUCLEOTIDE SEQUENCE [LARGE SCALE GENOMIC DNA]</scope>
    <source>
        <tissue evidence="1">Leaf</tissue>
    </source>
</reference>
<dbReference type="EMBL" id="CP039354">
    <property type="protein sequence ID" value="QCE09683.1"/>
    <property type="molecule type" value="Genomic_DNA"/>
</dbReference>
<keyword evidence="2" id="KW-1185">Reference proteome</keyword>
<name>A0A4D6N772_VIGUN</name>
<dbReference type="AlphaFoldDB" id="A0A4D6N772"/>
<gene>
    <name evidence="1" type="ORF">DEO72_LG10g905</name>
</gene>
<evidence type="ECO:0000313" key="1">
    <source>
        <dbReference type="EMBL" id="QCE09683.1"/>
    </source>
</evidence>
<dbReference type="Proteomes" id="UP000501690">
    <property type="component" value="Linkage Group LG10"/>
</dbReference>
<sequence length="150" mass="16331">MAQEKKERLFEKKKTLSGCTLNASEAQAKMEVHETGSAIQVILTCGIGNNFIFCEILRILSELNVEVVTVNSTMVGDSMVHAVQGEVAQSMFQFGDSTVSEKLKWFVNGSFSDMEIDLGLWDSGIGLPLITPGCCFLDPTLDTGLPSYPC</sequence>
<accession>A0A4D6N772</accession>
<protein>
    <submittedName>
        <fullName evidence="1">Achaete-scute transcription factor-related</fullName>
    </submittedName>
</protein>
<proteinExistence type="predicted"/>
<organism evidence="1 2">
    <name type="scientific">Vigna unguiculata</name>
    <name type="common">Cowpea</name>
    <dbReference type="NCBI Taxonomy" id="3917"/>
    <lineage>
        <taxon>Eukaryota</taxon>
        <taxon>Viridiplantae</taxon>
        <taxon>Streptophyta</taxon>
        <taxon>Embryophyta</taxon>
        <taxon>Tracheophyta</taxon>
        <taxon>Spermatophyta</taxon>
        <taxon>Magnoliopsida</taxon>
        <taxon>eudicotyledons</taxon>
        <taxon>Gunneridae</taxon>
        <taxon>Pentapetalae</taxon>
        <taxon>rosids</taxon>
        <taxon>fabids</taxon>
        <taxon>Fabales</taxon>
        <taxon>Fabaceae</taxon>
        <taxon>Papilionoideae</taxon>
        <taxon>50 kb inversion clade</taxon>
        <taxon>NPAAA clade</taxon>
        <taxon>indigoferoid/millettioid clade</taxon>
        <taxon>Phaseoleae</taxon>
        <taxon>Vigna</taxon>
    </lineage>
</organism>
<evidence type="ECO:0000313" key="2">
    <source>
        <dbReference type="Proteomes" id="UP000501690"/>
    </source>
</evidence>